<dbReference type="GO" id="GO:0005829">
    <property type="term" value="C:cytosol"/>
    <property type="evidence" value="ECO:0007669"/>
    <property type="project" value="TreeGrafter"/>
</dbReference>
<dbReference type="PANTHER" id="PTHR30419:SF8">
    <property type="entry name" value="NITROGEN ASSIMILATION TRANSCRIPTIONAL ACTIVATOR-RELATED"/>
    <property type="match status" value="1"/>
</dbReference>
<dbReference type="CDD" id="cd05466">
    <property type="entry name" value="PBP2_LTTR_substrate"/>
    <property type="match status" value="1"/>
</dbReference>
<keyword evidence="7" id="KW-1185">Reference proteome</keyword>
<dbReference type="Pfam" id="PF00126">
    <property type="entry name" value="HTH_1"/>
    <property type="match status" value="1"/>
</dbReference>
<dbReference type="OrthoDB" id="7809623at2"/>
<dbReference type="Proteomes" id="UP000253759">
    <property type="component" value="Unassembled WGS sequence"/>
</dbReference>
<dbReference type="InterPro" id="IPR036390">
    <property type="entry name" value="WH_DNA-bd_sf"/>
</dbReference>
<dbReference type="GO" id="GO:0003677">
    <property type="term" value="F:DNA binding"/>
    <property type="evidence" value="ECO:0007669"/>
    <property type="project" value="UniProtKB-KW"/>
</dbReference>
<dbReference type="AlphaFoldDB" id="A0A369W0L9"/>
<dbReference type="SUPFAM" id="SSF53850">
    <property type="entry name" value="Periplasmic binding protein-like II"/>
    <property type="match status" value="1"/>
</dbReference>
<organism evidence="6 7">
    <name type="scientific">Pelagibacterium lacus</name>
    <dbReference type="NCBI Taxonomy" id="2282655"/>
    <lineage>
        <taxon>Bacteria</taxon>
        <taxon>Pseudomonadati</taxon>
        <taxon>Pseudomonadota</taxon>
        <taxon>Alphaproteobacteria</taxon>
        <taxon>Hyphomicrobiales</taxon>
        <taxon>Devosiaceae</taxon>
        <taxon>Pelagibacterium</taxon>
    </lineage>
</organism>
<dbReference type="Gene3D" id="1.10.10.10">
    <property type="entry name" value="Winged helix-like DNA-binding domain superfamily/Winged helix DNA-binding domain"/>
    <property type="match status" value="1"/>
</dbReference>
<evidence type="ECO:0000313" key="6">
    <source>
        <dbReference type="EMBL" id="RDE08214.1"/>
    </source>
</evidence>
<dbReference type="Gene3D" id="3.40.190.290">
    <property type="match status" value="1"/>
</dbReference>
<comment type="similarity">
    <text evidence="1">Belongs to the LysR transcriptional regulatory family.</text>
</comment>
<evidence type="ECO:0000313" key="7">
    <source>
        <dbReference type="Proteomes" id="UP000253759"/>
    </source>
</evidence>
<dbReference type="InterPro" id="IPR005119">
    <property type="entry name" value="LysR_subst-bd"/>
</dbReference>
<dbReference type="GO" id="GO:0003700">
    <property type="term" value="F:DNA-binding transcription factor activity"/>
    <property type="evidence" value="ECO:0007669"/>
    <property type="project" value="InterPro"/>
</dbReference>
<evidence type="ECO:0000256" key="4">
    <source>
        <dbReference type="ARBA" id="ARBA00023163"/>
    </source>
</evidence>
<feature type="domain" description="HTH lysR-type" evidence="5">
    <location>
        <begin position="1"/>
        <end position="58"/>
    </location>
</feature>
<dbReference type="PANTHER" id="PTHR30419">
    <property type="entry name" value="HTH-TYPE TRANSCRIPTIONAL REGULATOR YBHD"/>
    <property type="match status" value="1"/>
</dbReference>
<dbReference type="InterPro" id="IPR050950">
    <property type="entry name" value="HTH-type_LysR_regulators"/>
</dbReference>
<dbReference type="RefSeq" id="WP_114646571.1">
    <property type="nucleotide sequence ID" value="NZ_QQNH01000021.1"/>
</dbReference>
<evidence type="ECO:0000256" key="3">
    <source>
        <dbReference type="ARBA" id="ARBA00023125"/>
    </source>
</evidence>
<evidence type="ECO:0000256" key="1">
    <source>
        <dbReference type="ARBA" id="ARBA00009437"/>
    </source>
</evidence>
<protein>
    <submittedName>
        <fullName evidence="6">LysR family transcriptional regulator</fullName>
    </submittedName>
</protein>
<gene>
    <name evidence="6" type="ORF">DVH29_12755</name>
</gene>
<accession>A0A369W0L9</accession>
<sequence length="296" mass="33227">MDSRLLRYFVTVYDCQGISSAAERLHISQPAITRSIHNLEQDLGVELFERKPNGMIPTRYADVLARRVRLMEMEYRHALAEIDSVRGGTQGIIRIGAGPLWYSKILPKLISSFQDEWPGVRIRLIGGVLNTLLPAMEAGKFDIMCASLDFPKRPGLVVEPLMHVKHSIIASANHPEAKKLISVPHDLAQSPWVVLADDDVGSSRIWSYFSSHGCRPPTISVETSEPELIFDMVARGLHLAHVPDLLLRDRGTEGIVKLRIEGPFWETSAGLVYRSGETQLPYVKRFVEAIQELKLE</sequence>
<comment type="caution">
    <text evidence="6">The sequence shown here is derived from an EMBL/GenBank/DDBJ whole genome shotgun (WGS) entry which is preliminary data.</text>
</comment>
<dbReference type="PROSITE" id="PS50931">
    <property type="entry name" value="HTH_LYSR"/>
    <property type="match status" value="1"/>
</dbReference>
<dbReference type="SUPFAM" id="SSF46785">
    <property type="entry name" value="Winged helix' DNA-binding domain"/>
    <property type="match status" value="1"/>
</dbReference>
<reference evidence="7" key="1">
    <citation type="submission" date="2018-07" db="EMBL/GenBank/DDBJ databases">
        <authorList>
            <person name="Liu B.-T."/>
            <person name="Du Z."/>
        </authorList>
    </citation>
    <scope>NUCLEOTIDE SEQUENCE [LARGE SCALE GENOMIC DNA]</scope>
    <source>
        <strain evidence="7">XYN52</strain>
    </source>
</reference>
<dbReference type="Pfam" id="PF03466">
    <property type="entry name" value="LysR_substrate"/>
    <property type="match status" value="1"/>
</dbReference>
<dbReference type="InterPro" id="IPR000847">
    <property type="entry name" value="LysR_HTH_N"/>
</dbReference>
<proteinExistence type="inferred from homology"/>
<dbReference type="PRINTS" id="PR00039">
    <property type="entry name" value="HTHLYSR"/>
</dbReference>
<dbReference type="EMBL" id="QQNH01000021">
    <property type="protein sequence ID" value="RDE08214.1"/>
    <property type="molecule type" value="Genomic_DNA"/>
</dbReference>
<evidence type="ECO:0000259" key="5">
    <source>
        <dbReference type="PROSITE" id="PS50931"/>
    </source>
</evidence>
<dbReference type="InterPro" id="IPR036388">
    <property type="entry name" value="WH-like_DNA-bd_sf"/>
</dbReference>
<keyword evidence="2" id="KW-0805">Transcription regulation</keyword>
<keyword evidence="3" id="KW-0238">DNA-binding</keyword>
<name>A0A369W0L9_9HYPH</name>
<keyword evidence="4" id="KW-0804">Transcription</keyword>
<evidence type="ECO:0000256" key="2">
    <source>
        <dbReference type="ARBA" id="ARBA00023015"/>
    </source>
</evidence>